<dbReference type="RefSeq" id="WP_061074054.1">
    <property type="nucleotide sequence ID" value="NZ_CP014060.2"/>
</dbReference>
<dbReference type="Pfam" id="PF13280">
    <property type="entry name" value="WYL"/>
    <property type="match status" value="1"/>
</dbReference>
<dbReference type="InterPro" id="IPR026881">
    <property type="entry name" value="WYL_dom"/>
</dbReference>
<dbReference type="Pfam" id="PF25583">
    <property type="entry name" value="WCX"/>
    <property type="match status" value="1"/>
</dbReference>
<evidence type="ECO:0000313" key="3">
    <source>
        <dbReference type="EMBL" id="AMG39759.1"/>
    </source>
</evidence>
<proteinExistence type="predicted"/>
<dbReference type="Proteomes" id="UP000060602">
    <property type="component" value="Chromosome"/>
</dbReference>
<protein>
    <submittedName>
        <fullName evidence="3">WYL domain-containing protein</fullName>
    </submittedName>
</protein>
<feature type="domain" description="WCX" evidence="2">
    <location>
        <begin position="261"/>
        <end position="344"/>
    </location>
</feature>
<gene>
    <name evidence="3" type="ORF">AL504_29425</name>
</gene>
<dbReference type="PANTHER" id="PTHR34580:SF1">
    <property type="entry name" value="PROTEIN PAFC"/>
    <property type="match status" value="1"/>
</dbReference>
<dbReference type="PANTHER" id="PTHR34580">
    <property type="match status" value="1"/>
</dbReference>
<dbReference type="InterPro" id="IPR057727">
    <property type="entry name" value="WCX_dom"/>
</dbReference>
<dbReference type="AlphaFoldDB" id="A0A0X8P4P6"/>
<evidence type="ECO:0000313" key="4">
    <source>
        <dbReference type="Proteomes" id="UP000060602"/>
    </source>
</evidence>
<dbReference type="InterPro" id="IPR051534">
    <property type="entry name" value="CBASS_pafABC_assoc_protein"/>
</dbReference>
<name>A0A0X8P4P6_ALCXX</name>
<dbReference type="EMBL" id="CP014060">
    <property type="protein sequence ID" value="AMG39759.1"/>
    <property type="molecule type" value="Genomic_DNA"/>
</dbReference>
<accession>A0A0X8P4P6</accession>
<reference evidence="4" key="1">
    <citation type="submission" date="2015-12" db="EMBL/GenBank/DDBJ databases">
        <title>FDA dAtabase for Regulatory Grade micrObial Sequences (FDA-ARGOS): Supporting development and validation of Infectious Disease Dx tests.</title>
        <authorList>
            <person name="Case J."/>
            <person name="Tallon L."/>
            <person name="Sadzewicz L."/>
            <person name="Sengamalay N."/>
            <person name="Ott S."/>
            <person name="Godinez A."/>
            <person name="Nagaraj S."/>
            <person name="Nadendla S."/>
            <person name="Sichtig H."/>
        </authorList>
    </citation>
    <scope>NUCLEOTIDE SEQUENCE [LARGE SCALE GENOMIC DNA]</scope>
    <source>
        <strain evidence="4">FDAARGOS_147</strain>
    </source>
</reference>
<organism evidence="3 4">
    <name type="scientific">Alcaligenes xylosoxydans xylosoxydans</name>
    <name type="common">Achromobacter xylosoxidans</name>
    <dbReference type="NCBI Taxonomy" id="85698"/>
    <lineage>
        <taxon>Bacteria</taxon>
        <taxon>Pseudomonadati</taxon>
        <taxon>Pseudomonadota</taxon>
        <taxon>Betaproteobacteria</taxon>
        <taxon>Burkholderiales</taxon>
        <taxon>Alcaligenaceae</taxon>
        <taxon>Achromobacter</taxon>
    </lineage>
</organism>
<evidence type="ECO:0000259" key="1">
    <source>
        <dbReference type="Pfam" id="PF13280"/>
    </source>
</evidence>
<evidence type="ECO:0000259" key="2">
    <source>
        <dbReference type="Pfam" id="PF25583"/>
    </source>
</evidence>
<dbReference type="PROSITE" id="PS52050">
    <property type="entry name" value="WYL"/>
    <property type="match status" value="1"/>
</dbReference>
<feature type="domain" description="WYL" evidence="1">
    <location>
        <begin position="160"/>
        <end position="231"/>
    </location>
</feature>
<sequence>MDRQQLLLASLLRILPYIEDEESEDGGISMSEIRERLASMHQPVPDSRQIRRTLLKLDSVGFRGATRATRWYRTIRRSEFNIQNMNVNMAMAMCALKQVADRHLPTVVLEDLADTFTDATRFLAAHQGHPGAGRAHNWARKTLRIDGTHPVVLPRFSTDVYRPVTEALYYGRKLSFRNTPFGEKAPAERIYIMTPLAMVDRAGVLYMVAWGTQRPGRRFLFRMDRLSHVQVLDEAADVDPSFDLEDYVRREDALNFHSSEDIEIVLKVDEPLMEDGRPRRHPLREFWLAQDQRMQECDGGFVLRATVKPSTMLWQLLHGYGCSIEVLQPDSIRTSFADNARRLAKRYT</sequence>